<evidence type="ECO:0000313" key="2">
    <source>
        <dbReference type="Proteomes" id="UP000192468"/>
    </source>
</evidence>
<evidence type="ECO:0000313" key="1">
    <source>
        <dbReference type="EMBL" id="SMC18622.1"/>
    </source>
</evidence>
<dbReference type="Proteomes" id="UP000192468">
    <property type="component" value="Unassembled WGS sequence"/>
</dbReference>
<dbReference type="Gene3D" id="3.10.180.10">
    <property type="entry name" value="2,3-Dihydroxybiphenyl 1,2-Dioxygenase, domain 1"/>
    <property type="match status" value="1"/>
</dbReference>
<accession>A0A1W1X400</accession>
<dbReference type="CDD" id="cd06587">
    <property type="entry name" value="VOC"/>
    <property type="match status" value="1"/>
</dbReference>
<protein>
    <submittedName>
        <fullName evidence="1">Uncharacterized protein</fullName>
    </submittedName>
</protein>
<dbReference type="EMBL" id="FWXH01000002">
    <property type="protein sequence ID" value="SMC18622.1"/>
    <property type="molecule type" value="Genomic_DNA"/>
</dbReference>
<keyword evidence="2" id="KW-1185">Reference proteome</keyword>
<organism evidence="1 2">
    <name type="scientific">Clostridium acidisoli DSM 12555</name>
    <dbReference type="NCBI Taxonomy" id="1121291"/>
    <lineage>
        <taxon>Bacteria</taxon>
        <taxon>Bacillati</taxon>
        <taxon>Bacillota</taxon>
        <taxon>Clostridia</taxon>
        <taxon>Eubacteriales</taxon>
        <taxon>Clostridiaceae</taxon>
        <taxon>Clostridium</taxon>
    </lineage>
</organism>
<name>A0A1W1X400_9CLOT</name>
<dbReference type="SUPFAM" id="SSF54593">
    <property type="entry name" value="Glyoxalase/Bleomycin resistance protein/Dihydroxybiphenyl dioxygenase"/>
    <property type="match status" value="1"/>
</dbReference>
<dbReference type="AlphaFoldDB" id="A0A1W1X400"/>
<reference evidence="1 2" key="1">
    <citation type="submission" date="2017-04" db="EMBL/GenBank/DDBJ databases">
        <authorList>
            <person name="Afonso C.L."/>
            <person name="Miller P.J."/>
            <person name="Scott M.A."/>
            <person name="Spackman E."/>
            <person name="Goraichik I."/>
            <person name="Dimitrov K.M."/>
            <person name="Suarez D.L."/>
            <person name="Swayne D.E."/>
        </authorList>
    </citation>
    <scope>NUCLEOTIDE SEQUENCE [LARGE SCALE GENOMIC DNA]</scope>
    <source>
        <strain evidence="1 2">DSM 12555</strain>
    </source>
</reference>
<dbReference type="InterPro" id="IPR029068">
    <property type="entry name" value="Glyas_Bleomycin-R_OHBP_Dase"/>
</dbReference>
<gene>
    <name evidence="1" type="ORF">SAMN02745134_00617</name>
</gene>
<sequence>MFITCHARIATCPCHKGNRFYVHDIEQSIEFYEKVLNEKCNLRFKYPQVNLELAQVGNILILAGSDEALKPFRYTQATFLVDSIIEFKEFLLNNGATIIRDLKEVPAGMNMTVKHFDGTIVEYVEHKN</sequence>
<dbReference type="OrthoDB" id="1492945at2"/>
<dbReference type="STRING" id="1121291.SAMN02745134_00617"/>
<proteinExistence type="predicted"/>